<dbReference type="PROSITE" id="PS50280">
    <property type="entry name" value="SET"/>
    <property type="match status" value="1"/>
</dbReference>
<organism evidence="2 3">
    <name type="scientific">Macrophomina phaseolina</name>
    <dbReference type="NCBI Taxonomy" id="35725"/>
    <lineage>
        <taxon>Eukaryota</taxon>
        <taxon>Fungi</taxon>
        <taxon>Dikarya</taxon>
        <taxon>Ascomycota</taxon>
        <taxon>Pezizomycotina</taxon>
        <taxon>Dothideomycetes</taxon>
        <taxon>Dothideomycetes incertae sedis</taxon>
        <taxon>Botryosphaeriales</taxon>
        <taxon>Botryosphaeriaceae</taxon>
        <taxon>Macrophomina</taxon>
    </lineage>
</organism>
<dbReference type="SUPFAM" id="SSF82199">
    <property type="entry name" value="SET domain"/>
    <property type="match status" value="1"/>
</dbReference>
<dbReference type="Gene3D" id="2.170.270.10">
    <property type="entry name" value="SET domain"/>
    <property type="match status" value="1"/>
</dbReference>
<keyword evidence="3" id="KW-1185">Reference proteome</keyword>
<dbReference type="InterPro" id="IPR001214">
    <property type="entry name" value="SET_dom"/>
</dbReference>
<feature type="domain" description="SET" evidence="1">
    <location>
        <begin position="69"/>
        <end position="216"/>
    </location>
</feature>
<evidence type="ECO:0000313" key="2">
    <source>
        <dbReference type="EMBL" id="KAH7028616.1"/>
    </source>
</evidence>
<reference evidence="2 3" key="1">
    <citation type="journal article" date="2021" name="Nat. Commun.">
        <title>Genetic determinants of endophytism in the Arabidopsis root mycobiome.</title>
        <authorList>
            <person name="Mesny F."/>
            <person name="Miyauchi S."/>
            <person name="Thiergart T."/>
            <person name="Pickel B."/>
            <person name="Atanasova L."/>
            <person name="Karlsson M."/>
            <person name="Huettel B."/>
            <person name="Barry K.W."/>
            <person name="Haridas S."/>
            <person name="Chen C."/>
            <person name="Bauer D."/>
            <person name="Andreopoulos W."/>
            <person name="Pangilinan J."/>
            <person name="LaButti K."/>
            <person name="Riley R."/>
            <person name="Lipzen A."/>
            <person name="Clum A."/>
            <person name="Drula E."/>
            <person name="Henrissat B."/>
            <person name="Kohler A."/>
            <person name="Grigoriev I.V."/>
            <person name="Martin F.M."/>
            <person name="Hacquard S."/>
        </authorList>
    </citation>
    <scope>NUCLEOTIDE SEQUENCE [LARGE SCALE GENOMIC DNA]</scope>
    <source>
        <strain evidence="2 3">MPI-SDFR-AT-0080</strain>
    </source>
</reference>
<dbReference type="Pfam" id="PF00856">
    <property type="entry name" value="SET"/>
    <property type="match status" value="1"/>
</dbReference>
<gene>
    <name evidence="2" type="ORF">B0J12DRAFT_584019</name>
</gene>
<dbReference type="CDD" id="cd20071">
    <property type="entry name" value="SET_SMYD"/>
    <property type="match status" value="1"/>
</dbReference>
<dbReference type="InterPro" id="IPR046341">
    <property type="entry name" value="SET_dom_sf"/>
</dbReference>
<protein>
    <recommendedName>
        <fullName evidence="1">SET domain-containing protein</fullName>
    </recommendedName>
</protein>
<dbReference type="Proteomes" id="UP000774617">
    <property type="component" value="Unassembled WGS sequence"/>
</dbReference>
<sequence length="375" mass="40841">MIPWVSPLHCMFPTNASADEPICAFVSSTFADGRGIALLTTPTRVAEILSSEAFTEPQLPPDINDYTNPPFEERHLPGRGKGLIANKPLQSGDRLFASTPILMIDEAIDGLQKADRLKLSYHALHSLPESSQKKFWALAGHVDGADPFDDRVDTNSFGIELANAEFWVIFPEIARLNHDCRPNSAYFFDPHLLTQYVHTSSPGPVPAGTELTISYLDASLPRAARQRKLHANWGFPCTCSLCSLSPPLSRASDRRLARISELARKLGDWRAGSAAGVGMALALVDLVEAEGLRASLPDAYVRAALQCSALADAWGAVRWASRAVQVGLVEGGWRSAEVGWARQLAEAPETHWSWGVRVGGGGIEYVEGTEEEEEE</sequence>
<accession>A0ABQ8FV87</accession>
<name>A0ABQ8FV87_9PEZI</name>
<proteinExistence type="predicted"/>
<evidence type="ECO:0000313" key="3">
    <source>
        <dbReference type="Proteomes" id="UP000774617"/>
    </source>
</evidence>
<dbReference type="EMBL" id="JAGTJR010000048">
    <property type="protein sequence ID" value="KAH7028616.1"/>
    <property type="molecule type" value="Genomic_DNA"/>
</dbReference>
<dbReference type="PANTHER" id="PTHR47332:SF6">
    <property type="entry name" value="SET DOMAIN-CONTAINING PROTEIN"/>
    <property type="match status" value="1"/>
</dbReference>
<dbReference type="InterPro" id="IPR053185">
    <property type="entry name" value="SET_domain_protein"/>
</dbReference>
<evidence type="ECO:0000259" key="1">
    <source>
        <dbReference type="PROSITE" id="PS50280"/>
    </source>
</evidence>
<comment type="caution">
    <text evidence="2">The sequence shown here is derived from an EMBL/GenBank/DDBJ whole genome shotgun (WGS) entry which is preliminary data.</text>
</comment>
<dbReference type="PANTHER" id="PTHR47332">
    <property type="entry name" value="SET DOMAIN-CONTAINING PROTEIN 5"/>
    <property type="match status" value="1"/>
</dbReference>